<dbReference type="Gene3D" id="3.40.605.10">
    <property type="entry name" value="Aldehyde Dehydrogenase, Chain A, domain 1"/>
    <property type="match status" value="1"/>
</dbReference>
<evidence type="ECO:0000259" key="2">
    <source>
        <dbReference type="Pfam" id="PF00171"/>
    </source>
</evidence>
<dbReference type="GO" id="GO:0004491">
    <property type="term" value="F:methylmalonate-semialdehyde dehydrogenase (acylating, NAD) activity"/>
    <property type="evidence" value="ECO:0007669"/>
    <property type="project" value="UniProtKB-EC"/>
</dbReference>
<sequence length="200" mass="22076">MVAALKEKVEALRVGPGLGVSPENEMGPLVSEPHMNKVREYIQSGVDQGATLVVDGRDIDTGVPGYFVGGTLFDDVKPDMTIYKEEIFGPVLSVVRAKDYQEALELINQHEFGNGTAIFTRDGDTARDFSEKVQIGMVGVNVPIPVPMAFHSFGGWKRSIFGPLNVHGNDGVRFYTRMKTITARWPKGQRESEFVMPTMK</sequence>
<dbReference type="InterPro" id="IPR016161">
    <property type="entry name" value="Ald_DH/histidinol_DH"/>
</dbReference>
<organism evidence="3 4">
    <name type="scientific">Vibrio maritimus</name>
    <dbReference type="NCBI Taxonomy" id="990268"/>
    <lineage>
        <taxon>Bacteria</taxon>
        <taxon>Pseudomonadati</taxon>
        <taxon>Pseudomonadota</taxon>
        <taxon>Gammaproteobacteria</taxon>
        <taxon>Vibrionales</taxon>
        <taxon>Vibrionaceae</taxon>
        <taxon>Vibrio</taxon>
    </lineage>
</organism>
<dbReference type="InterPro" id="IPR016162">
    <property type="entry name" value="Ald_DH_N"/>
</dbReference>
<dbReference type="Pfam" id="PF00171">
    <property type="entry name" value="Aldedh"/>
    <property type="match status" value="1"/>
</dbReference>
<evidence type="ECO:0000313" key="3">
    <source>
        <dbReference type="EMBL" id="GAL17308.1"/>
    </source>
</evidence>
<dbReference type="PANTHER" id="PTHR43866:SF4">
    <property type="entry name" value="MALONATE-SEMIALDEHYDE DEHYDROGENASE"/>
    <property type="match status" value="1"/>
</dbReference>
<dbReference type="InterPro" id="IPR015590">
    <property type="entry name" value="Aldehyde_DH_dom"/>
</dbReference>
<keyword evidence="4" id="KW-1185">Reference proteome</keyword>
<name>A0A090RRW5_9VIBR</name>
<dbReference type="GO" id="GO:0006210">
    <property type="term" value="P:thymine catabolic process"/>
    <property type="evidence" value="ECO:0007669"/>
    <property type="project" value="TreeGrafter"/>
</dbReference>
<dbReference type="EC" id="1.2.1.27" evidence="3"/>
<dbReference type="InterPro" id="IPR016163">
    <property type="entry name" value="Ald_DH_C"/>
</dbReference>
<dbReference type="FunFam" id="3.40.309.10:FF:000002">
    <property type="entry name" value="Methylmalonate-semialdehyde dehydrogenase (Acylating)"/>
    <property type="match status" value="1"/>
</dbReference>
<keyword evidence="1 3" id="KW-0560">Oxidoreductase</keyword>
<dbReference type="InterPro" id="IPR010061">
    <property type="entry name" value="MeMal-semiAld_DH"/>
</dbReference>
<dbReference type="Gene3D" id="3.40.309.10">
    <property type="entry name" value="Aldehyde Dehydrogenase, Chain A, domain 2"/>
    <property type="match status" value="1"/>
</dbReference>
<comment type="caution">
    <text evidence="3">The sequence shown here is derived from an EMBL/GenBank/DDBJ whole genome shotgun (WGS) entry which is preliminary data.</text>
</comment>
<dbReference type="STRING" id="990268.JCM19235_5857"/>
<accession>A0A090RRW5</accession>
<feature type="domain" description="Aldehyde dehydrogenase" evidence="2">
    <location>
        <begin position="2"/>
        <end position="181"/>
    </location>
</feature>
<dbReference type="Proteomes" id="UP000029228">
    <property type="component" value="Unassembled WGS sequence"/>
</dbReference>
<dbReference type="SUPFAM" id="SSF53720">
    <property type="entry name" value="ALDH-like"/>
    <property type="match status" value="1"/>
</dbReference>
<gene>
    <name evidence="3" type="ORF">JCM19235_5857</name>
</gene>
<proteinExistence type="predicted"/>
<protein>
    <submittedName>
        <fullName evidence="3">Methylmalonate-semialdehyde dehydrogenase</fullName>
        <ecNumber evidence="3">1.2.1.27</ecNumber>
    </submittedName>
</protein>
<evidence type="ECO:0000256" key="1">
    <source>
        <dbReference type="ARBA" id="ARBA00023002"/>
    </source>
</evidence>
<dbReference type="GO" id="GO:0006574">
    <property type="term" value="P:L-valine catabolic process"/>
    <property type="evidence" value="ECO:0007669"/>
    <property type="project" value="TreeGrafter"/>
</dbReference>
<evidence type="ECO:0000313" key="4">
    <source>
        <dbReference type="Proteomes" id="UP000029228"/>
    </source>
</evidence>
<reference evidence="3 4" key="1">
    <citation type="submission" date="2014-09" db="EMBL/GenBank/DDBJ databases">
        <title>Vibrio maritimus JCM 19235. (C45) whole genome shotgun sequence.</title>
        <authorList>
            <person name="Sawabe T."/>
            <person name="Meirelles P."/>
            <person name="Nakanishi M."/>
            <person name="Sayaka M."/>
            <person name="Hattori M."/>
            <person name="Ohkuma M."/>
        </authorList>
    </citation>
    <scope>NUCLEOTIDE SEQUENCE [LARGE SCALE GENOMIC DNA]</scope>
    <source>
        <strain evidence="4">JCM19235</strain>
    </source>
</reference>
<dbReference type="EMBL" id="BBMR01000001">
    <property type="protein sequence ID" value="GAL17308.1"/>
    <property type="molecule type" value="Genomic_DNA"/>
</dbReference>
<dbReference type="AlphaFoldDB" id="A0A090RRW5"/>
<dbReference type="PANTHER" id="PTHR43866">
    <property type="entry name" value="MALONATE-SEMIALDEHYDE DEHYDROGENASE"/>
    <property type="match status" value="1"/>
</dbReference>